<proteinExistence type="predicted"/>
<evidence type="ECO:0000313" key="2">
    <source>
        <dbReference type="EMBL" id="GAH42830.1"/>
    </source>
</evidence>
<name>X1GDD5_9ZZZZ</name>
<protein>
    <submittedName>
        <fullName evidence="2">Uncharacterized protein</fullName>
    </submittedName>
</protein>
<dbReference type="EMBL" id="BARU01009888">
    <property type="protein sequence ID" value="GAH42830.1"/>
    <property type="molecule type" value="Genomic_DNA"/>
</dbReference>
<organism evidence="2">
    <name type="scientific">marine sediment metagenome</name>
    <dbReference type="NCBI Taxonomy" id="412755"/>
    <lineage>
        <taxon>unclassified sequences</taxon>
        <taxon>metagenomes</taxon>
        <taxon>ecological metagenomes</taxon>
    </lineage>
</organism>
<feature type="region of interest" description="Disordered" evidence="1">
    <location>
        <begin position="105"/>
        <end position="133"/>
    </location>
</feature>
<comment type="caution">
    <text evidence="2">The sequence shown here is derived from an EMBL/GenBank/DDBJ whole genome shotgun (WGS) entry which is preliminary data.</text>
</comment>
<sequence length="186" mass="21643">MTEMNDEEDERVFPGSFMDIFEIFKTRILRRVFMIGFIKGYQRRELGAPDISTLLTRRLDDMSLISRLVEDGYALFDIIMEELSASHHNDVVGILRRLATESERIDDDNSERGATPQDEVGSDDLTHYESVSEETKNEIDQFVYSLRTSERPTTYNECVNMVLERYGVTIKRYVVYNITHPNSPLK</sequence>
<accession>X1GDD5</accession>
<evidence type="ECO:0000256" key="1">
    <source>
        <dbReference type="SAM" id="MobiDB-lite"/>
    </source>
</evidence>
<gene>
    <name evidence="2" type="ORF">S03H2_18995</name>
</gene>
<dbReference type="AlphaFoldDB" id="X1GDD5"/>
<reference evidence="2" key="1">
    <citation type="journal article" date="2014" name="Front. Microbiol.">
        <title>High frequency of phylogenetically diverse reductive dehalogenase-homologous genes in deep subseafloor sedimentary metagenomes.</title>
        <authorList>
            <person name="Kawai M."/>
            <person name="Futagami T."/>
            <person name="Toyoda A."/>
            <person name="Takaki Y."/>
            <person name="Nishi S."/>
            <person name="Hori S."/>
            <person name="Arai W."/>
            <person name="Tsubouchi T."/>
            <person name="Morono Y."/>
            <person name="Uchiyama I."/>
            <person name="Ito T."/>
            <person name="Fujiyama A."/>
            <person name="Inagaki F."/>
            <person name="Takami H."/>
        </authorList>
    </citation>
    <scope>NUCLEOTIDE SEQUENCE</scope>
    <source>
        <strain evidence="2">Expedition CK06-06</strain>
    </source>
</reference>